<evidence type="ECO:0000313" key="2">
    <source>
        <dbReference type="EMBL" id="MAH62765.1"/>
    </source>
</evidence>
<protein>
    <submittedName>
        <fullName evidence="2">Uncharacterized protein</fullName>
    </submittedName>
</protein>
<dbReference type="EMBL" id="NZEX01000049">
    <property type="protein sequence ID" value="MAH62765.1"/>
    <property type="molecule type" value="Genomic_DNA"/>
</dbReference>
<dbReference type="Proteomes" id="UP000226525">
    <property type="component" value="Unassembled WGS sequence"/>
</dbReference>
<keyword evidence="1" id="KW-1133">Transmembrane helix</keyword>
<feature type="transmembrane region" description="Helical" evidence="1">
    <location>
        <begin position="12"/>
        <end position="33"/>
    </location>
</feature>
<evidence type="ECO:0000313" key="3">
    <source>
        <dbReference type="Proteomes" id="UP000226525"/>
    </source>
</evidence>
<organism evidence="2 3">
    <name type="scientific">SAR324 cluster bacterium</name>
    <dbReference type="NCBI Taxonomy" id="2024889"/>
    <lineage>
        <taxon>Bacteria</taxon>
        <taxon>Deltaproteobacteria</taxon>
        <taxon>SAR324 cluster</taxon>
    </lineage>
</organism>
<comment type="caution">
    <text evidence="2">The sequence shown here is derived from an EMBL/GenBank/DDBJ whole genome shotgun (WGS) entry which is preliminary data.</text>
</comment>
<proteinExistence type="predicted"/>
<dbReference type="AlphaFoldDB" id="A0A2D6YHV2"/>
<sequence length="116" mass="12413">MKLPEWTGPAIWSAAAGAAAFAIVGFNFMGWVLGSTALEMSKKASKTAVVEALTPYCVAASKTDPLSVERLAQLKNSTDWKKRSLVEESGWATPLDTDKPNRALAEACLLALENKT</sequence>
<gene>
    <name evidence="2" type="ORF">CMN54_04810</name>
</gene>
<evidence type="ECO:0000256" key="1">
    <source>
        <dbReference type="SAM" id="Phobius"/>
    </source>
</evidence>
<name>A0A2D6YHV2_9DELT</name>
<accession>A0A2D6YHV2</accession>
<keyword evidence="1" id="KW-0812">Transmembrane</keyword>
<keyword evidence="1" id="KW-0472">Membrane</keyword>
<reference evidence="3" key="1">
    <citation type="submission" date="2017-09" db="EMBL/GenBank/DDBJ databases">
        <title>The Reconstruction of 2,631 Draft Metagenome-Assembled Genomes from the Global Oceans.</title>
        <authorList>
            <person name="Tully B.J."/>
            <person name="Graham E.D."/>
            <person name="Heidelberg J.F."/>
        </authorList>
    </citation>
    <scope>NUCLEOTIDE SEQUENCE [LARGE SCALE GENOMIC DNA]</scope>
</reference>